<dbReference type="PROSITE" id="PS00360">
    <property type="entry name" value="RIBOSOMAL_S9"/>
    <property type="match status" value="1"/>
</dbReference>
<dbReference type="RefSeq" id="YP_009297677.1">
    <property type="nucleotide sequence ID" value="NC_031177.1"/>
</dbReference>
<keyword evidence="5" id="KW-0934">Plastid</keyword>
<dbReference type="SUPFAM" id="SSF54211">
    <property type="entry name" value="Ribosomal protein S5 domain 2-like"/>
    <property type="match status" value="1"/>
</dbReference>
<dbReference type="FunFam" id="3.30.230.10:FF:000001">
    <property type="entry name" value="30S ribosomal protein S9"/>
    <property type="match status" value="1"/>
</dbReference>
<evidence type="ECO:0000256" key="3">
    <source>
        <dbReference type="ARBA" id="ARBA00023274"/>
    </source>
</evidence>
<dbReference type="GO" id="GO:0005737">
    <property type="term" value="C:cytoplasm"/>
    <property type="evidence" value="ECO:0007669"/>
    <property type="project" value="UniProtKB-ARBA"/>
</dbReference>
<dbReference type="GO" id="GO:0003735">
    <property type="term" value="F:structural constituent of ribosome"/>
    <property type="evidence" value="ECO:0007669"/>
    <property type="project" value="InterPro"/>
</dbReference>
<accession>A0A1C9CFQ9</accession>
<reference evidence="5" key="1">
    <citation type="journal article" date="2016" name="BMC Biol.">
        <title>Parallel evolution of highly conserved plastid genome architecture in red seaweeds and seed plants.</title>
        <authorList>
            <person name="Lee J."/>
            <person name="Cho C.H."/>
            <person name="Park S.I."/>
            <person name="Choi J.W."/>
            <person name="Song H.S."/>
            <person name="West J.A."/>
            <person name="Bhattacharya D."/>
            <person name="Yoon H.S."/>
        </authorList>
    </citation>
    <scope>NUCLEOTIDE SEQUENCE</scope>
</reference>
<dbReference type="PANTHER" id="PTHR21569:SF1">
    <property type="entry name" value="SMALL RIBOSOMAL SUBUNIT PROTEIN US9M"/>
    <property type="match status" value="1"/>
</dbReference>
<evidence type="ECO:0000256" key="4">
    <source>
        <dbReference type="RuleBase" id="RU003815"/>
    </source>
</evidence>
<keyword evidence="2 4" id="KW-0689">Ribosomal protein</keyword>
<gene>
    <name evidence="5" type="primary">rps9</name>
    <name evidence="5" type="ORF">Hrvl_161</name>
</gene>
<name>A0A1C9CFQ9_9FLOR</name>
<proteinExistence type="inferred from homology"/>
<sequence>MTNLKHSLIMYYGTGKRKTSVARARLIPGSGNMTINHLPASSYLQFNPTFLAACYASIESLGLRKEYDIYINTQGGGLKGQSDAICLGIARALCNANIVNKKFLKARHYLTRDSRIKERKKYGLRKARKAPQYSKR</sequence>
<dbReference type="GO" id="GO:0003723">
    <property type="term" value="F:RNA binding"/>
    <property type="evidence" value="ECO:0007669"/>
    <property type="project" value="TreeGrafter"/>
</dbReference>
<dbReference type="GO" id="GO:0006412">
    <property type="term" value="P:translation"/>
    <property type="evidence" value="ECO:0007669"/>
    <property type="project" value="InterPro"/>
</dbReference>
<organism evidence="5">
    <name type="scientific">Hildenbrandia rivularis</name>
    <dbReference type="NCBI Taxonomy" id="135206"/>
    <lineage>
        <taxon>Eukaryota</taxon>
        <taxon>Rhodophyta</taxon>
        <taxon>Florideophyceae</taxon>
        <taxon>Hildenbrandiophycidae</taxon>
        <taxon>Hildenbrandiales</taxon>
        <taxon>Hildenbrandiaceae</taxon>
        <taxon>Hildenbrandia</taxon>
    </lineage>
</organism>
<evidence type="ECO:0000256" key="2">
    <source>
        <dbReference type="ARBA" id="ARBA00022980"/>
    </source>
</evidence>
<dbReference type="GeneID" id="29074233"/>
<dbReference type="AlphaFoldDB" id="A0A1C9CFQ9"/>
<protein>
    <submittedName>
        <fullName evidence="5">Ribosomal protein S9</fullName>
    </submittedName>
</protein>
<dbReference type="GO" id="GO:0015935">
    <property type="term" value="C:small ribosomal subunit"/>
    <property type="evidence" value="ECO:0007669"/>
    <property type="project" value="UniProtKB-ARBA"/>
</dbReference>
<dbReference type="HAMAP" id="MF_00532_B">
    <property type="entry name" value="Ribosomal_uS9_B"/>
    <property type="match status" value="1"/>
</dbReference>
<geneLocation type="plastid" evidence="5"/>
<dbReference type="InterPro" id="IPR000754">
    <property type="entry name" value="Ribosomal_uS9"/>
</dbReference>
<dbReference type="InterPro" id="IPR023035">
    <property type="entry name" value="Ribosomal_uS9_bac/plastid"/>
</dbReference>
<dbReference type="Pfam" id="PF00380">
    <property type="entry name" value="Ribosomal_S9"/>
    <property type="match status" value="1"/>
</dbReference>
<dbReference type="InterPro" id="IPR020568">
    <property type="entry name" value="Ribosomal_Su5_D2-typ_SF"/>
</dbReference>
<evidence type="ECO:0000313" key="5">
    <source>
        <dbReference type="EMBL" id="AOM67221.1"/>
    </source>
</evidence>
<evidence type="ECO:0000256" key="1">
    <source>
        <dbReference type="ARBA" id="ARBA00005251"/>
    </source>
</evidence>
<dbReference type="InterPro" id="IPR020574">
    <property type="entry name" value="Ribosomal_uS9_CS"/>
</dbReference>
<dbReference type="PANTHER" id="PTHR21569">
    <property type="entry name" value="RIBOSOMAL PROTEIN S9"/>
    <property type="match status" value="1"/>
</dbReference>
<dbReference type="InterPro" id="IPR014721">
    <property type="entry name" value="Ribsml_uS5_D2-typ_fold_subgr"/>
</dbReference>
<dbReference type="NCBIfam" id="NF001099">
    <property type="entry name" value="PRK00132.1"/>
    <property type="match status" value="1"/>
</dbReference>
<dbReference type="Gene3D" id="3.30.230.10">
    <property type="match status" value="1"/>
</dbReference>
<keyword evidence="3 4" id="KW-0687">Ribonucleoprotein</keyword>
<dbReference type="EMBL" id="KX284723">
    <property type="protein sequence ID" value="AOM67221.1"/>
    <property type="molecule type" value="Genomic_DNA"/>
</dbReference>
<comment type="similarity">
    <text evidence="1 4">Belongs to the universal ribosomal protein uS9 family.</text>
</comment>